<dbReference type="PRINTS" id="PR01438">
    <property type="entry name" value="UNVRSLSTRESS"/>
</dbReference>
<evidence type="ECO:0000256" key="1">
    <source>
        <dbReference type="ARBA" id="ARBA00008791"/>
    </source>
</evidence>
<dbReference type="Proteomes" id="UP000215244">
    <property type="component" value="Chromosome"/>
</dbReference>
<dbReference type="InterPro" id="IPR006015">
    <property type="entry name" value="Universal_stress_UspA"/>
</dbReference>
<dbReference type="Gene3D" id="3.40.50.12370">
    <property type="match status" value="1"/>
</dbReference>
<dbReference type="RefSeq" id="WP_094997411.1">
    <property type="nucleotide sequence ID" value="NZ_BMJL01000003.1"/>
</dbReference>
<dbReference type="OrthoDB" id="9788959at2"/>
<dbReference type="SUPFAM" id="SSF52402">
    <property type="entry name" value="Adenine nucleotide alpha hydrolases-like"/>
    <property type="match status" value="2"/>
</dbReference>
<protein>
    <submittedName>
        <fullName evidence="2">Universal stress protein</fullName>
    </submittedName>
</protein>
<evidence type="ECO:0000313" key="3">
    <source>
        <dbReference type="Proteomes" id="UP000215244"/>
    </source>
</evidence>
<name>A0A223V5W5_9FLAO</name>
<gene>
    <name evidence="2" type="ORF">CJ263_11520</name>
</gene>
<dbReference type="InterPro" id="IPR006016">
    <property type="entry name" value="UspA"/>
</dbReference>
<accession>A0A223V5W5</accession>
<dbReference type="EMBL" id="CP022957">
    <property type="protein sequence ID" value="ASV30793.1"/>
    <property type="molecule type" value="Genomic_DNA"/>
</dbReference>
<dbReference type="CDD" id="cd00293">
    <property type="entry name" value="USP-like"/>
    <property type="match status" value="1"/>
</dbReference>
<sequence length="278" mass="31638">MTRILLPTDFSDNSFKAIAYGLSLYKNVECTFYLLNTYMPPVYHTEYILGSPGQIGLGDIIQEESKKNLNELKTKLENEFKNPLHTFVTHSAFNMLTSEVGQITEAENIDLVIMGTKGATGAQEILFGTNTVHVLKNSKVPVLAIPQDFEYEEPNVILFPTDYQVSFTKDKLATLLQIVKEHRSEINVMHVFTQLKLNPTQTKNRKSLETLLGNNGLFHDVESDEIITAINKFQVKAKINFLAMIQNKHTFFERLFIEPTIKKIGFHVNVPFLVIPEK</sequence>
<dbReference type="AlphaFoldDB" id="A0A223V5W5"/>
<organism evidence="2 3">
    <name type="scientific">Maribacter cobaltidurans</name>
    <dbReference type="NCBI Taxonomy" id="1178778"/>
    <lineage>
        <taxon>Bacteria</taxon>
        <taxon>Pseudomonadati</taxon>
        <taxon>Bacteroidota</taxon>
        <taxon>Flavobacteriia</taxon>
        <taxon>Flavobacteriales</taxon>
        <taxon>Flavobacteriaceae</taxon>
        <taxon>Maribacter</taxon>
    </lineage>
</organism>
<dbReference type="PANTHER" id="PTHR46268:SF6">
    <property type="entry name" value="UNIVERSAL STRESS PROTEIN UP12"/>
    <property type="match status" value="1"/>
</dbReference>
<dbReference type="KEGG" id="marb:CJ263_11520"/>
<dbReference type="Pfam" id="PF00582">
    <property type="entry name" value="Usp"/>
    <property type="match status" value="1"/>
</dbReference>
<comment type="similarity">
    <text evidence="1">Belongs to the universal stress protein A family.</text>
</comment>
<proteinExistence type="inferred from homology"/>
<reference evidence="2 3" key="1">
    <citation type="submission" date="2017-08" db="EMBL/GenBank/DDBJ databases">
        <title>The complete genome sequence of Maribacter sp. B1, isolated from deep-sea sediment.</title>
        <authorList>
            <person name="Wu Y.-H."/>
            <person name="Cheng H."/>
            <person name="Xu X.-W."/>
        </authorList>
    </citation>
    <scope>NUCLEOTIDE SEQUENCE [LARGE SCALE GENOMIC DNA]</scope>
    <source>
        <strain evidence="2 3">B1</strain>
    </source>
</reference>
<dbReference type="PANTHER" id="PTHR46268">
    <property type="entry name" value="STRESS RESPONSE PROTEIN NHAX"/>
    <property type="match status" value="1"/>
</dbReference>
<keyword evidence="3" id="KW-1185">Reference proteome</keyword>
<evidence type="ECO:0000313" key="2">
    <source>
        <dbReference type="EMBL" id="ASV30793.1"/>
    </source>
</evidence>